<protein>
    <submittedName>
        <fullName evidence="2">Uncharacterized protein</fullName>
    </submittedName>
</protein>
<feature type="compositionally biased region" description="Low complexity" evidence="1">
    <location>
        <begin position="528"/>
        <end position="544"/>
    </location>
</feature>
<feature type="compositionally biased region" description="Basic and acidic residues" evidence="1">
    <location>
        <begin position="271"/>
        <end position="281"/>
    </location>
</feature>
<feature type="compositionally biased region" description="Polar residues" evidence="1">
    <location>
        <begin position="148"/>
        <end position="164"/>
    </location>
</feature>
<reference evidence="2" key="1">
    <citation type="submission" date="2023-01" db="EMBL/GenBank/DDBJ databases">
        <title>Exophiala dermititidis isolated from Cystic Fibrosis Patient.</title>
        <authorList>
            <person name="Kurbessoian T."/>
            <person name="Crocker A."/>
            <person name="Murante D."/>
            <person name="Hogan D.A."/>
            <person name="Stajich J.E."/>
        </authorList>
    </citation>
    <scope>NUCLEOTIDE SEQUENCE</scope>
    <source>
        <strain evidence="2">Ex8</strain>
    </source>
</reference>
<feature type="compositionally biased region" description="Polar residues" evidence="1">
    <location>
        <begin position="545"/>
        <end position="573"/>
    </location>
</feature>
<evidence type="ECO:0000313" key="3">
    <source>
        <dbReference type="Proteomes" id="UP001161757"/>
    </source>
</evidence>
<feature type="compositionally biased region" description="Acidic residues" evidence="1">
    <location>
        <begin position="195"/>
        <end position="204"/>
    </location>
</feature>
<dbReference type="EMBL" id="JAJGCB010000002">
    <property type="protein sequence ID" value="KAJ8994890.1"/>
    <property type="molecule type" value="Genomic_DNA"/>
</dbReference>
<feature type="compositionally biased region" description="Basic and acidic residues" evidence="1">
    <location>
        <begin position="310"/>
        <end position="321"/>
    </location>
</feature>
<accession>A0AAN6IXG2</accession>
<sequence length="591" mass="65026">MNQAQPRNQDGPSSIPLVLDTVPANSPASGILQSESARTGSPLPLASRHGPKPSVSDDVNAQIFRPRSSIYARPPTPFPRLSDILDASSAPQVVASSSCGEASSSKWSHRTPAILGDNFVLTSGLIDPFVEQGGSSSARVSEAGPRSVQLQERTLHTPSPQPSLNIPDPRPTLYIDSPQPSLHIPDTRPTLSLEIDSEIDSETDSETHSPQPSLHIPDPRPTLHIPNPYPAAESPPRRWSDFSSDEFPSAESKHLVRVNSEEWELQPNKGKGKEPERRWSDFDSDEFPSTRSKHLVRVNTQEWELQPNNDKGKENERRWSDFDSDEFPSAESKHLVRVGSQQWELQHGRPRPQPQGPAAAAAPAPAPLNHEHRPEHISTININDPEGYGHPVVPGALAGDWSLPSSIQSEGQHLRHMERGLFAAQNALPAIRGLRYAVDRAATDFQALALENQALHGQAAEWQFKATRVLEPELLMAWEALRHRDAEIDRLRRIIAQTSDRMASRSDLNVNDTAADFHYQGHHLYNANANANAPGNTRARAATPQNANAGNTTAPRTPPSQIYGSAQLQSVYSESEWEDVIETDSDDMYGP</sequence>
<feature type="region of interest" description="Disordered" evidence="1">
    <location>
        <begin position="1"/>
        <end position="60"/>
    </location>
</feature>
<feature type="region of interest" description="Disordered" evidence="1">
    <location>
        <begin position="301"/>
        <end position="366"/>
    </location>
</feature>
<feature type="region of interest" description="Disordered" evidence="1">
    <location>
        <begin position="133"/>
        <end position="288"/>
    </location>
</feature>
<feature type="compositionally biased region" description="Acidic residues" evidence="1">
    <location>
        <begin position="575"/>
        <end position="591"/>
    </location>
</feature>
<name>A0AAN6IXG2_EXODE</name>
<dbReference type="Proteomes" id="UP001161757">
    <property type="component" value="Unassembled WGS sequence"/>
</dbReference>
<evidence type="ECO:0000256" key="1">
    <source>
        <dbReference type="SAM" id="MobiDB-lite"/>
    </source>
</evidence>
<comment type="caution">
    <text evidence="2">The sequence shown here is derived from an EMBL/GenBank/DDBJ whole genome shotgun (WGS) entry which is preliminary data.</text>
</comment>
<feature type="region of interest" description="Disordered" evidence="1">
    <location>
        <begin position="528"/>
        <end position="591"/>
    </location>
</feature>
<gene>
    <name evidence="2" type="ORF">HRR80_001586</name>
</gene>
<feature type="compositionally biased region" description="Polar residues" evidence="1">
    <location>
        <begin position="23"/>
        <end position="39"/>
    </location>
</feature>
<feature type="compositionally biased region" description="Polar residues" evidence="1">
    <location>
        <begin position="1"/>
        <end position="12"/>
    </location>
</feature>
<organism evidence="2 3">
    <name type="scientific">Exophiala dermatitidis</name>
    <name type="common">Black yeast-like fungus</name>
    <name type="synonym">Wangiella dermatitidis</name>
    <dbReference type="NCBI Taxonomy" id="5970"/>
    <lineage>
        <taxon>Eukaryota</taxon>
        <taxon>Fungi</taxon>
        <taxon>Dikarya</taxon>
        <taxon>Ascomycota</taxon>
        <taxon>Pezizomycotina</taxon>
        <taxon>Eurotiomycetes</taxon>
        <taxon>Chaetothyriomycetidae</taxon>
        <taxon>Chaetothyriales</taxon>
        <taxon>Herpotrichiellaceae</taxon>
        <taxon>Exophiala</taxon>
    </lineage>
</organism>
<evidence type="ECO:0000313" key="2">
    <source>
        <dbReference type="EMBL" id="KAJ8994890.1"/>
    </source>
</evidence>
<proteinExistence type="predicted"/>
<dbReference type="AlphaFoldDB" id="A0AAN6IXG2"/>